<comment type="caution">
    <text evidence="2">The sequence shown here is derived from an EMBL/GenBank/DDBJ whole genome shotgun (WGS) entry which is preliminary data.</text>
</comment>
<proteinExistence type="predicted"/>
<protein>
    <submittedName>
        <fullName evidence="2">Uncharacterized protein</fullName>
    </submittedName>
</protein>
<dbReference type="Proteomes" id="UP000703893">
    <property type="component" value="Unassembled WGS sequence"/>
</dbReference>
<accession>A0A937X4X4</accession>
<sequence>MGANDNYQFGRTGPLGRVSFGDKNYSDKFVRSETQALGGKKRTAPLHVTGDLVGRMVDQADDQLRTCRIIVDKFNQRMRILQWAEEISRSPEMGQPLSDPETDPEPAPPKKGLFGLGAKKPAPAAKKPLAKPGGLGAKPAGAGTGAVAARAEKVPKVKTSVQVNPQEQSLGMAISKAIARSPETRRRVQIAVYQYQVATQAVNDGENALDRLRNLDPYDAFAELEALDVAKIQGKIYPICNFHEVFKTDAEITKLFPPPSGPGPGMSNTTA</sequence>
<feature type="region of interest" description="Disordered" evidence="1">
    <location>
        <begin position="87"/>
        <end position="142"/>
    </location>
</feature>
<evidence type="ECO:0000313" key="3">
    <source>
        <dbReference type="Proteomes" id="UP000703893"/>
    </source>
</evidence>
<dbReference type="AlphaFoldDB" id="A0A937X4X4"/>
<evidence type="ECO:0000256" key="1">
    <source>
        <dbReference type="SAM" id="MobiDB-lite"/>
    </source>
</evidence>
<reference evidence="2 3" key="1">
    <citation type="submission" date="2019-03" db="EMBL/GenBank/DDBJ databases">
        <title>Lake Tanganyika Metagenome-Assembled Genomes (MAGs).</title>
        <authorList>
            <person name="Tran P."/>
        </authorList>
    </citation>
    <scope>NUCLEOTIDE SEQUENCE [LARGE SCALE GENOMIC DNA]</scope>
    <source>
        <strain evidence="2">K_DeepCast_65m_m2_236</strain>
    </source>
</reference>
<evidence type="ECO:0000313" key="2">
    <source>
        <dbReference type="EMBL" id="MBM3273676.1"/>
    </source>
</evidence>
<feature type="compositionally biased region" description="Low complexity" evidence="1">
    <location>
        <begin position="116"/>
        <end position="142"/>
    </location>
</feature>
<dbReference type="EMBL" id="VGJX01000025">
    <property type="protein sequence ID" value="MBM3273676.1"/>
    <property type="molecule type" value="Genomic_DNA"/>
</dbReference>
<organism evidence="2 3">
    <name type="scientific">Candidatus Tanganyikabacteria bacterium</name>
    <dbReference type="NCBI Taxonomy" id="2961651"/>
    <lineage>
        <taxon>Bacteria</taxon>
        <taxon>Bacillati</taxon>
        <taxon>Candidatus Sericytochromatia</taxon>
        <taxon>Candidatus Tanganyikabacteria</taxon>
    </lineage>
</organism>
<name>A0A937X4X4_9BACT</name>
<gene>
    <name evidence="2" type="ORF">FJZ00_00880</name>
</gene>